<gene>
    <name evidence="2" type="primary">upp</name>
</gene>
<evidence type="ECO:0000313" key="2">
    <source>
        <dbReference type="EMBL" id="ARW64553.1"/>
    </source>
</evidence>
<dbReference type="Pfam" id="PF14681">
    <property type="entry name" value="UPRTase"/>
    <property type="match status" value="1"/>
</dbReference>
<proteinExistence type="predicted"/>
<keyword evidence="2" id="KW-0934">Plastid</keyword>
<evidence type="ECO:0000259" key="1">
    <source>
        <dbReference type="Pfam" id="PF14681"/>
    </source>
</evidence>
<name>A0A1Z1MEY7_9FLOR</name>
<dbReference type="Gene3D" id="3.40.50.2020">
    <property type="match status" value="1"/>
</dbReference>
<dbReference type="AlphaFoldDB" id="A0A1Z1MEY7"/>
<protein>
    <submittedName>
        <fullName evidence="2">Uracil phosphoribosyltransferase</fullName>
    </submittedName>
</protein>
<dbReference type="EMBL" id="MF101433">
    <property type="protein sequence ID" value="ARW64553.1"/>
    <property type="molecule type" value="Genomic_DNA"/>
</dbReference>
<dbReference type="GeneID" id="33357674"/>
<dbReference type="InterPro" id="IPR000836">
    <property type="entry name" value="PRTase_dom"/>
</dbReference>
<geneLocation type="chloroplast" evidence="2"/>
<keyword evidence="2" id="KW-0808">Transferase</keyword>
<keyword evidence="2" id="KW-0150">Chloroplast</keyword>
<organism evidence="2">
    <name type="scientific">Vertebrata isogona</name>
    <dbReference type="NCBI Taxonomy" id="2006944"/>
    <lineage>
        <taxon>Eukaryota</taxon>
        <taxon>Rhodophyta</taxon>
        <taxon>Florideophyceae</taxon>
        <taxon>Rhodymeniophycidae</taxon>
        <taxon>Ceramiales</taxon>
        <taxon>Rhodomelaceae</taxon>
        <taxon>Polysiphonioideae</taxon>
        <taxon>Vertebrata</taxon>
    </lineage>
</organism>
<sequence>MQLKIYQISHPLIKIILNSITTDSVSRTEKEYYYRYMGFLIIYETIRKYVEIKNLQIQLINEVKDLNVINKKKKYLILTNTSDTYHMITDIKSLMPNLNIAHVNYDNISTIKNCIQNLNLNQHNTNIFILEKITENEKIIDLIDYLKNIKKVSINNINITNILSHSIILTKIGEKHPKLKVYTTKIN</sequence>
<reference evidence="2" key="1">
    <citation type="journal article" date="2017" name="J. Phycol.">
        <title>Analysis of chloroplast genomes and a supermatrix inform reclassification of the Rhodomelaceae (Rhodophyta).</title>
        <authorList>
            <person name="Diaz-Tapia P."/>
            <person name="Maggs C.A."/>
            <person name="West J.A."/>
            <person name="Verbruggen H."/>
        </authorList>
    </citation>
    <scope>NUCLEOTIDE SEQUENCE</scope>
    <source>
        <strain evidence="2">PD831</strain>
    </source>
</reference>
<dbReference type="InterPro" id="IPR029057">
    <property type="entry name" value="PRTase-like"/>
</dbReference>
<dbReference type="GO" id="GO:0016757">
    <property type="term" value="F:glycosyltransferase activity"/>
    <property type="evidence" value="ECO:0007669"/>
    <property type="project" value="UniProtKB-KW"/>
</dbReference>
<dbReference type="RefSeq" id="YP_009395689.1">
    <property type="nucleotide sequence ID" value="NC_035278.1"/>
</dbReference>
<feature type="domain" description="Phosphoribosyltransferase" evidence="1">
    <location>
        <begin position="8"/>
        <end position="186"/>
    </location>
</feature>
<keyword evidence="2" id="KW-0328">Glycosyltransferase</keyword>
<accession>A0A1Z1MEY7</accession>